<dbReference type="Gene3D" id="3.90.1200.10">
    <property type="match status" value="1"/>
</dbReference>
<evidence type="ECO:0000313" key="7">
    <source>
        <dbReference type="Proteomes" id="UP000252519"/>
    </source>
</evidence>
<dbReference type="GO" id="GO:0005737">
    <property type="term" value="C:cytoplasm"/>
    <property type="evidence" value="ECO:0007669"/>
    <property type="project" value="UniProtKB-SubCell"/>
</dbReference>
<comment type="similarity">
    <text evidence="2">Belongs to the aminoglycoside phosphotransferase family.</text>
</comment>
<dbReference type="SUPFAM" id="SSF56112">
    <property type="entry name" value="Protein kinase-like (PK-like)"/>
    <property type="match status" value="2"/>
</dbReference>
<dbReference type="OrthoDB" id="9973935at2759"/>
<keyword evidence="4" id="KW-0808">Transferase</keyword>
<reference evidence="6 7" key="1">
    <citation type="submission" date="2014-10" db="EMBL/GenBank/DDBJ databases">
        <title>Draft genome of the hookworm Ancylostoma caninum.</title>
        <authorList>
            <person name="Mitreva M."/>
        </authorList>
    </citation>
    <scope>NUCLEOTIDE SEQUENCE [LARGE SCALE GENOMIC DNA]</scope>
    <source>
        <strain evidence="6 7">Baltimore</strain>
    </source>
</reference>
<comment type="subcellular location">
    <subcellularLocation>
        <location evidence="1">Cytoplasm</location>
    </subcellularLocation>
</comment>
<gene>
    <name evidence="6" type="ORF">ANCCAN_24224</name>
</gene>
<dbReference type="PANTHER" id="PTHR21064:SF1">
    <property type="entry name" value="HYDROXYLYSINE KINASE"/>
    <property type="match status" value="1"/>
</dbReference>
<dbReference type="AlphaFoldDB" id="A0A368FD71"/>
<dbReference type="GO" id="GO:0047992">
    <property type="term" value="F:hydroxylysine kinase activity"/>
    <property type="evidence" value="ECO:0007669"/>
    <property type="project" value="UniProtKB-EC"/>
</dbReference>
<evidence type="ECO:0000256" key="5">
    <source>
        <dbReference type="ARBA" id="ARBA00022777"/>
    </source>
</evidence>
<dbReference type="InterPro" id="IPR050249">
    <property type="entry name" value="Pseudomonas-type_ThrB"/>
</dbReference>
<keyword evidence="7" id="KW-1185">Reference proteome</keyword>
<evidence type="ECO:0000256" key="4">
    <source>
        <dbReference type="ARBA" id="ARBA00022679"/>
    </source>
</evidence>
<accession>A0A368FD71</accession>
<organism evidence="6 7">
    <name type="scientific">Ancylostoma caninum</name>
    <name type="common">Dog hookworm</name>
    <dbReference type="NCBI Taxonomy" id="29170"/>
    <lineage>
        <taxon>Eukaryota</taxon>
        <taxon>Metazoa</taxon>
        <taxon>Ecdysozoa</taxon>
        <taxon>Nematoda</taxon>
        <taxon>Chromadorea</taxon>
        <taxon>Rhabditida</taxon>
        <taxon>Rhabditina</taxon>
        <taxon>Rhabditomorpha</taxon>
        <taxon>Strongyloidea</taxon>
        <taxon>Ancylostomatidae</taxon>
        <taxon>Ancylostomatinae</taxon>
        <taxon>Ancylostoma</taxon>
    </lineage>
</organism>
<evidence type="ECO:0000256" key="1">
    <source>
        <dbReference type="ARBA" id="ARBA00004496"/>
    </source>
</evidence>
<dbReference type="EMBL" id="JOJR01001697">
    <property type="protein sequence ID" value="RCN30012.1"/>
    <property type="molecule type" value="Genomic_DNA"/>
</dbReference>
<sequence length="248" mass="28066">MRISVTVHLPVRVFGVLPGSNLENFTFNPSLVQEIGELLARFHVIADESKLSVAHIPYIAVEHRKSILNEMELQLRNSIISEERSKLIAECLAEFEQRIANNCQLHEVGLIHSDINETNVLITEENKIKKFGKCSAQRNERTKRKMTANLVDESLISNAQTLQCFITHRLFSITGLLDFGDVHRSFRIVDIASTVLYLHLSDKLQQGVESLARNVLDGYSRVRPLPLCTDLLTAMKARLSCSLIYGLR</sequence>
<keyword evidence="3" id="KW-0963">Cytoplasm</keyword>
<dbReference type="InterPro" id="IPR011009">
    <property type="entry name" value="Kinase-like_dom_sf"/>
</dbReference>
<comment type="caution">
    <text evidence="6">The sequence shown here is derived from an EMBL/GenBank/DDBJ whole genome shotgun (WGS) entry which is preliminary data.</text>
</comment>
<protein>
    <submittedName>
        <fullName evidence="6">Uncharacterized protein</fullName>
    </submittedName>
</protein>
<proteinExistence type="inferred from homology"/>
<name>A0A368FD71_ANCCA</name>
<keyword evidence="5" id="KW-0418">Kinase</keyword>
<dbReference type="PANTHER" id="PTHR21064">
    <property type="entry name" value="AMINOGLYCOSIDE PHOSPHOTRANSFERASE DOMAIN-CONTAINING PROTEIN-RELATED"/>
    <property type="match status" value="1"/>
</dbReference>
<dbReference type="STRING" id="29170.A0A368FD71"/>
<evidence type="ECO:0000256" key="3">
    <source>
        <dbReference type="ARBA" id="ARBA00022490"/>
    </source>
</evidence>
<evidence type="ECO:0000256" key="2">
    <source>
        <dbReference type="ARBA" id="ARBA00006219"/>
    </source>
</evidence>
<evidence type="ECO:0000313" key="6">
    <source>
        <dbReference type="EMBL" id="RCN30012.1"/>
    </source>
</evidence>
<dbReference type="Proteomes" id="UP000252519">
    <property type="component" value="Unassembled WGS sequence"/>
</dbReference>